<reference evidence="2 3" key="1">
    <citation type="journal article" date="2018" name="Front. Plant Sci.">
        <title>Red Clover (Trifolium pratense) and Zigzag Clover (T. medium) - A Picture of Genomic Similarities and Differences.</title>
        <authorList>
            <person name="Dluhosova J."/>
            <person name="Istvanek J."/>
            <person name="Nedelnik J."/>
            <person name="Repkova J."/>
        </authorList>
    </citation>
    <scope>NUCLEOTIDE SEQUENCE [LARGE SCALE GENOMIC DNA]</scope>
    <source>
        <strain evidence="3">cv. 10/8</strain>
        <tissue evidence="2">Leaf</tissue>
    </source>
</reference>
<organism evidence="2 3">
    <name type="scientific">Trifolium medium</name>
    <dbReference type="NCBI Taxonomy" id="97028"/>
    <lineage>
        <taxon>Eukaryota</taxon>
        <taxon>Viridiplantae</taxon>
        <taxon>Streptophyta</taxon>
        <taxon>Embryophyta</taxon>
        <taxon>Tracheophyta</taxon>
        <taxon>Spermatophyta</taxon>
        <taxon>Magnoliopsida</taxon>
        <taxon>eudicotyledons</taxon>
        <taxon>Gunneridae</taxon>
        <taxon>Pentapetalae</taxon>
        <taxon>rosids</taxon>
        <taxon>fabids</taxon>
        <taxon>Fabales</taxon>
        <taxon>Fabaceae</taxon>
        <taxon>Papilionoideae</taxon>
        <taxon>50 kb inversion clade</taxon>
        <taxon>NPAAA clade</taxon>
        <taxon>Hologalegina</taxon>
        <taxon>IRL clade</taxon>
        <taxon>Trifolieae</taxon>
        <taxon>Trifolium</taxon>
    </lineage>
</organism>
<evidence type="ECO:0000313" key="2">
    <source>
        <dbReference type="EMBL" id="MCI32774.1"/>
    </source>
</evidence>
<proteinExistence type="predicted"/>
<dbReference type="Proteomes" id="UP000265520">
    <property type="component" value="Unassembled WGS sequence"/>
</dbReference>
<feature type="domain" description="Endonuclease/exonuclease/phosphatase" evidence="1">
    <location>
        <begin position="19"/>
        <end position="97"/>
    </location>
</feature>
<accession>A0A392R9R6</accession>
<dbReference type="PANTHER" id="PTHR35218">
    <property type="entry name" value="RNASE H DOMAIN-CONTAINING PROTEIN"/>
    <property type="match status" value="1"/>
</dbReference>
<sequence>MERIRVLLKYDSCLAIDVEGRSGGLAVMWNDKLKCKIVNYSRNFINMEVEDSEKGTWRLTCYYGLPERGRRRMAWDMLRDLRNMSTLPWCIIGDFNDLLS</sequence>
<keyword evidence="2" id="KW-0378">Hydrolase</keyword>
<evidence type="ECO:0000313" key="3">
    <source>
        <dbReference type="Proteomes" id="UP000265520"/>
    </source>
</evidence>
<protein>
    <submittedName>
        <fullName evidence="2">Endonuclease/exonuclease/phosphatase family protein</fullName>
    </submittedName>
</protein>
<dbReference type="InterPro" id="IPR036691">
    <property type="entry name" value="Endo/exonu/phosph_ase_sf"/>
</dbReference>
<dbReference type="EMBL" id="LXQA010198600">
    <property type="protein sequence ID" value="MCI32774.1"/>
    <property type="molecule type" value="Genomic_DNA"/>
</dbReference>
<evidence type="ECO:0000259" key="1">
    <source>
        <dbReference type="Pfam" id="PF03372"/>
    </source>
</evidence>
<dbReference type="SUPFAM" id="SSF56219">
    <property type="entry name" value="DNase I-like"/>
    <property type="match status" value="1"/>
</dbReference>
<keyword evidence="2" id="KW-0255">Endonuclease</keyword>
<dbReference type="Gene3D" id="3.60.10.10">
    <property type="entry name" value="Endonuclease/exonuclease/phosphatase"/>
    <property type="match status" value="1"/>
</dbReference>
<dbReference type="InterPro" id="IPR005135">
    <property type="entry name" value="Endo/exonuclease/phosphatase"/>
</dbReference>
<keyword evidence="2" id="KW-0269">Exonuclease</keyword>
<name>A0A392R9R6_9FABA</name>
<comment type="caution">
    <text evidence="2">The sequence shown here is derived from an EMBL/GenBank/DDBJ whole genome shotgun (WGS) entry which is preliminary data.</text>
</comment>
<keyword evidence="2" id="KW-0540">Nuclease</keyword>
<dbReference type="Pfam" id="PF03372">
    <property type="entry name" value="Exo_endo_phos"/>
    <property type="match status" value="1"/>
</dbReference>
<dbReference type="GO" id="GO:0004519">
    <property type="term" value="F:endonuclease activity"/>
    <property type="evidence" value="ECO:0007669"/>
    <property type="project" value="UniProtKB-KW"/>
</dbReference>
<dbReference type="AlphaFoldDB" id="A0A392R9R6"/>
<keyword evidence="3" id="KW-1185">Reference proteome</keyword>
<dbReference type="GO" id="GO:0004527">
    <property type="term" value="F:exonuclease activity"/>
    <property type="evidence" value="ECO:0007669"/>
    <property type="project" value="UniProtKB-KW"/>
</dbReference>
<feature type="non-terminal residue" evidence="2">
    <location>
        <position position="100"/>
    </location>
</feature>
<dbReference type="PANTHER" id="PTHR35218:SF9">
    <property type="entry name" value="ENDONUCLEASE_EXONUCLEASE_PHOSPHATASE DOMAIN-CONTAINING PROTEIN"/>
    <property type="match status" value="1"/>
</dbReference>